<evidence type="ECO:0000256" key="1">
    <source>
        <dbReference type="RuleBase" id="RU365061"/>
    </source>
</evidence>
<dbReference type="Gene3D" id="1.10.357.90">
    <property type="match status" value="1"/>
</dbReference>
<dbReference type="InterPro" id="IPR049139">
    <property type="entry name" value="TERT_C"/>
</dbReference>
<gene>
    <name evidence="3" type="ORF">P691DRAFT_803656</name>
</gene>
<dbReference type="GO" id="GO:0000781">
    <property type="term" value="C:chromosome, telomeric region"/>
    <property type="evidence" value="ECO:0007669"/>
    <property type="project" value="UniProtKB-SubCell"/>
</dbReference>
<sequence>MKMHCYLREWGIECRKHVGFIRGTIQKMINHSFSSLCAQSQRKLSKSHSGSMKKEAVLWLGYHAFREILSRKPSRYKALIMWLKSEMHSSRYRMCEKKLRTVVRDGLLGMEDIAY</sequence>
<dbReference type="PANTHER" id="PTHR12066">
    <property type="entry name" value="TELOMERASE REVERSE TRANSCRIPTASE"/>
    <property type="match status" value="1"/>
</dbReference>
<keyword evidence="1" id="KW-0479">Metal-binding</keyword>
<dbReference type="EC" id="2.7.7.49" evidence="1"/>
<evidence type="ECO:0000313" key="4">
    <source>
        <dbReference type="Proteomes" id="UP000807342"/>
    </source>
</evidence>
<dbReference type="GO" id="GO:0070034">
    <property type="term" value="F:telomerase RNA binding"/>
    <property type="evidence" value="ECO:0007669"/>
    <property type="project" value="TreeGrafter"/>
</dbReference>
<comment type="function">
    <text evidence="1">Telomerase is a ribonucleoprotein enzyme essential for the replication of chromosome termini in most eukaryotes. It elongates telomeres. It is a reverse transcriptase that adds simple sequence repeats to chromosome ends by copying a template sequence within the RNA component of the enzyme.</text>
</comment>
<keyword evidence="1" id="KW-0539">Nucleus</keyword>
<keyword evidence="4" id="KW-1185">Reference proteome</keyword>
<keyword evidence="1" id="KW-0548">Nucleotidyltransferase</keyword>
<dbReference type="GO" id="GO:0042162">
    <property type="term" value="F:telomeric DNA binding"/>
    <property type="evidence" value="ECO:0007669"/>
    <property type="project" value="TreeGrafter"/>
</dbReference>
<keyword evidence="1" id="KW-0460">Magnesium</keyword>
<organism evidence="3 4">
    <name type="scientific">Macrolepiota fuliginosa MF-IS2</name>
    <dbReference type="NCBI Taxonomy" id="1400762"/>
    <lineage>
        <taxon>Eukaryota</taxon>
        <taxon>Fungi</taxon>
        <taxon>Dikarya</taxon>
        <taxon>Basidiomycota</taxon>
        <taxon>Agaricomycotina</taxon>
        <taxon>Agaricomycetes</taxon>
        <taxon>Agaricomycetidae</taxon>
        <taxon>Agaricales</taxon>
        <taxon>Agaricineae</taxon>
        <taxon>Agaricaceae</taxon>
        <taxon>Macrolepiota</taxon>
    </lineage>
</organism>
<dbReference type="PANTHER" id="PTHR12066:SF0">
    <property type="entry name" value="TELOMERASE REVERSE TRANSCRIPTASE"/>
    <property type="match status" value="1"/>
</dbReference>
<dbReference type="Pfam" id="PF21399">
    <property type="entry name" value="TERT_C"/>
    <property type="match status" value="1"/>
</dbReference>
<dbReference type="InterPro" id="IPR003545">
    <property type="entry name" value="Telomerase_RT"/>
</dbReference>
<evidence type="ECO:0000259" key="2">
    <source>
        <dbReference type="Pfam" id="PF21399"/>
    </source>
</evidence>
<dbReference type="GO" id="GO:0007004">
    <property type="term" value="P:telomere maintenance via telomerase"/>
    <property type="evidence" value="ECO:0007669"/>
    <property type="project" value="TreeGrafter"/>
</dbReference>
<comment type="caution">
    <text evidence="3">The sequence shown here is derived from an EMBL/GenBank/DDBJ whole genome shotgun (WGS) entry which is preliminary data.</text>
</comment>
<dbReference type="GO" id="GO:0003720">
    <property type="term" value="F:telomerase activity"/>
    <property type="evidence" value="ECO:0007669"/>
    <property type="project" value="InterPro"/>
</dbReference>
<name>A0A9P5XAV3_9AGAR</name>
<feature type="domain" description="Telomerase reverse transcriptase C-terminal extension" evidence="2">
    <location>
        <begin position="3"/>
        <end position="83"/>
    </location>
</feature>
<keyword evidence="1" id="KW-0808">Transferase</keyword>
<dbReference type="EMBL" id="MU151237">
    <property type="protein sequence ID" value="KAF9446607.1"/>
    <property type="molecule type" value="Genomic_DNA"/>
</dbReference>
<proteinExistence type="inferred from homology"/>
<dbReference type="OrthoDB" id="289721at2759"/>
<dbReference type="Proteomes" id="UP000807342">
    <property type="component" value="Unassembled WGS sequence"/>
</dbReference>
<evidence type="ECO:0000313" key="3">
    <source>
        <dbReference type="EMBL" id="KAF9446607.1"/>
    </source>
</evidence>
<dbReference type="GO" id="GO:0046872">
    <property type="term" value="F:metal ion binding"/>
    <property type="evidence" value="ECO:0007669"/>
    <property type="project" value="UniProtKB-KW"/>
</dbReference>
<reference evidence="3" key="1">
    <citation type="submission" date="2020-11" db="EMBL/GenBank/DDBJ databases">
        <authorList>
            <consortium name="DOE Joint Genome Institute"/>
            <person name="Ahrendt S."/>
            <person name="Riley R."/>
            <person name="Andreopoulos W."/>
            <person name="Labutti K."/>
            <person name="Pangilinan J."/>
            <person name="Ruiz-Duenas F.J."/>
            <person name="Barrasa J.M."/>
            <person name="Sanchez-Garcia M."/>
            <person name="Camarero S."/>
            <person name="Miyauchi S."/>
            <person name="Serrano A."/>
            <person name="Linde D."/>
            <person name="Babiker R."/>
            <person name="Drula E."/>
            <person name="Ayuso-Fernandez I."/>
            <person name="Pacheco R."/>
            <person name="Padilla G."/>
            <person name="Ferreira P."/>
            <person name="Barriuso J."/>
            <person name="Kellner H."/>
            <person name="Castanera R."/>
            <person name="Alfaro M."/>
            <person name="Ramirez L."/>
            <person name="Pisabarro A.G."/>
            <person name="Kuo A."/>
            <person name="Tritt A."/>
            <person name="Lipzen A."/>
            <person name="He G."/>
            <person name="Yan M."/>
            <person name="Ng V."/>
            <person name="Cullen D."/>
            <person name="Martin F."/>
            <person name="Rosso M.-N."/>
            <person name="Henrissat B."/>
            <person name="Hibbett D."/>
            <person name="Martinez A.T."/>
            <person name="Grigoriev I.V."/>
        </authorList>
    </citation>
    <scope>NUCLEOTIDE SEQUENCE</scope>
    <source>
        <strain evidence="3">MF-IS2</strain>
    </source>
</reference>
<keyword evidence="1" id="KW-0695">RNA-directed DNA polymerase</keyword>
<comment type="catalytic activity">
    <reaction evidence="1">
        <text>DNA(n) + a 2'-deoxyribonucleoside 5'-triphosphate = DNA(n+1) + diphosphate</text>
        <dbReference type="Rhea" id="RHEA:22508"/>
        <dbReference type="Rhea" id="RHEA-COMP:17339"/>
        <dbReference type="Rhea" id="RHEA-COMP:17340"/>
        <dbReference type="ChEBI" id="CHEBI:33019"/>
        <dbReference type="ChEBI" id="CHEBI:61560"/>
        <dbReference type="ChEBI" id="CHEBI:173112"/>
        <dbReference type="EC" id="2.7.7.49"/>
    </reaction>
</comment>
<dbReference type="AlphaFoldDB" id="A0A9P5XAV3"/>
<keyword evidence="1" id="KW-0779">Telomere</keyword>
<comment type="similarity">
    <text evidence="1">Belongs to the reverse transcriptase family. Telomerase subfamily.</text>
</comment>
<protein>
    <recommendedName>
        <fullName evidence="1">Telomerase reverse transcriptase</fullName>
        <ecNumber evidence="1">2.7.7.49</ecNumber>
    </recommendedName>
    <alternativeName>
        <fullName evidence="1">Telomerase catalytic subunit</fullName>
    </alternativeName>
</protein>
<accession>A0A9P5XAV3</accession>
<dbReference type="GO" id="GO:0000333">
    <property type="term" value="C:telomerase catalytic core complex"/>
    <property type="evidence" value="ECO:0007669"/>
    <property type="project" value="TreeGrafter"/>
</dbReference>
<keyword evidence="1" id="KW-0158">Chromosome</keyword>
<comment type="subcellular location">
    <subcellularLocation>
        <location evidence="1">Nucleus</location>
    </subcellularLocation>
    <subcellularLocation>
        <location evidence="1">Chromosome</location>
        <location evidence="1">Telomere</location>
    </subcellularLocation>
</comment>